<dbReference type="EMBL" id="LRGB01000512">
    <property type="protein sequence ID" value="KZS18600.1"/>
    <property type="molecule type" value="Genomic_DNA"/>
</dbReference>
<proteinExistence type="predicted"/>
<sequence length="66" mass="7740">MQLRRFQGNKLIDRRERGVGHKSCVRIHFPEYAPVSFLLLNPTNSENQAPFLLVDPSQKQQNDYLQ</sequence>
<keyword evidence="2" id="KW-1185">Reference proteome</keyword>
<comment type="caution">
    <text evidence="1">The sequence shown here is derived from an EMBL/GenBank/DDBJ whole genome shotgun (WGS) entry which is preliminary data.</text>
</comment>
<accession>A0A0N8CMD6</accession>
<dbReference type="Proteomes" id="UP000076858">
    <property type="component" value="Unassembled WGS sequence"/>
</dbReference>
<organism evidence="1 2">
    <name type="scientific">Daphnia magna</name>
    <dbReference type="NCBI Taxonomy" id="35525"/>
    <lineage>
        <taxon>Eukaryota</taxon>
        <taxon>Metazoa</taxon>
        <taxon>Ecdysozoa</taxon>
        <taxon>Arthropoda</taxon>
        <taxon>Crustacea</taxon>
        <taxon>Branchiopoda</taxon>
        <taxon>Diplostraca</taxon>
        <taxon>Cladocera</taxon>
        <taxon>Anomopoda</taxon>
        <taxon>Daphniidae</taxon>
        <taxon>Daphnia</taxon>
    </lineage>
</organism>
<evidence type="ECO:0000313" key="2">
    <source>
        <dbReference type="Proteomes" id="UP000076858"/>
    </source>
</evidence>
<protein>
    <submittedName>
        <fullName evidence="1">Uncharacterized protein</fullName>
    </submittedName>
</protein>
<dbReference type="AlphaFoldDB" id="A0A0N8CMD6"/>
<evidence type="ECO:0000313" key="1">
    <source>
        <dbReference type="EMBL" id="KZS18600.1"/>
    </source>
</evidence>
<name>A0A0N8CMD6_9CRUS</name>
<reference evidence="1 2" key="1">
    <citation type="submission" date="2016-03" db="EMBL/GenBank/DDBJ databases">
        <title>EvidentialGene: Evidence-directed Construction of Genes on Genomes.</title>
        <authorList>
            <person name="Gilbert D.G."/>
            <person name="Choi J.-H."/>
            <person name="Mockaitis K."/>
            <person name="Colbourne J."/>
            <person name="Pfrender M."/>
        </authorList>
    </citation>
    <scope>NUCLEOTIDE SEQUENCE [LARGE SCALE GENOMIC DNA]</scope>
    <source>
        <strain evidence="1 2">Xinb3</strain>
        <tissue evidence="1">Complete organism</tissue>
    </source>
</reference>
<gene>
    <name evidence="1" type="ORF">APZ42_015129</name>
</gene>